<dbReference type="InterPro" id="IPR003016">
    <property type="entry name" value="2-oxoA_DH_lipoyl-BS"/>
</dbReference>
<comment type="similarity">
    <text evidence="2 6">Belongs to the 2-oxoacid dehydrogenase family.</text>
</comment>
<dbReference type="SUPFAM" id="SSF52777">
    <property type="entry name" value="CoA-dependent acyltransferases"/>
    <property type="match status" value="1"/>
</dbReference>
<dbReference type="GO" id="GO:0031405">
    <property type="term" value="F:lipoic acid binding"/>
    <property type="evidence" value="ECO:0007669"/>
    <property type="project" value="TreeGrafter"/>
</dbReference>
<feature type="domain" description="Lipoyl-binding" evidence="8">
    <location>
        <begin position="1"/>
        <end position="76"/>
    </location>
</feature>
<dbReference type="PANTHER" id="PTHR43178:SF5">
    <property type="entry name" value="LIPOAMIDE ACYLTRANSFERASE COMPONENT OF BRANCHED-CHAIN ALPHA-KETO ACID DEHYDROGENASE COMPLEX, MITOCHONDRIAL"/>
    <property type="match status" value="1"/>
</dbReference>
<proteinExistence type="inferred from homology"/>
<dbReference type="InterPro" id="IPR001078">
    <property type="entry name" value="2-oxoacid_DH_actylTfrase"/>
</dbReference>
<dbReference type="Pfam" id="PF02817">
    <property type="entry name" value="E3_binding"/>
    <property type="match status" value="1"/>
</dbReference>
<dbReference type="InterPro" id="IPR000089">
    <property type="entry name" value="Biotin_lipoyl"/>
</dbReference>
<gene>
    <name evidence="10" type="ORF">QJ521_06140</name>
</gene>
<dbReference type="Pfam" id="PF00364">
    <property type="entry name" value="Biotin_lipoyl"/>
    <property type="match status" value="1"/>
</dbReference>
<dbReference type="InterPro" id="IPR023213">
    <property type="entry name" value="CAT-like_dom_sf"/>
</dbReference>
<keyword evidence="4 6" id="KW-0450">Lipoyl</keyword>
<evidence type="ECO:0000259" key="8">
    <source>
        <dbReference type="PROSITE" id="PS50968"/>
    </source>
</evidence>
<sequence length="437" mass="47798">MYDFKFADVGEGIHEGKILKWNFKVGDKVEEGETLVVVETDKVNAELPSPVNGVIKKLGAQEGETINVGETIVIIDDGSGDEPEEETKKEEKKETKKETKDDEDDEDKDDGKVSESKAAPGVIGSIDVSEDLMEASDESNESSDASESKKVLATPVARQMAKDLNVDIQKVKGTGENGRVLKEDIQKMASSSSSGQQQKVTVSAQGDVEYVEISKLRKAIVKSMTLSKQIIPHTVLMDEVVVDKLVELRNKVKGQAAAQDIKLTYMAFVMKATVLALKEFPNFNASFDQENDRMIYKKYINLGMAVDTPDGLIVPNIKDADQMSILELAKEIRDVADKTVARKIQLSQLQNTTFSITNFGAADVAYGTPIINHPEVGILGIGKIEQKPIVENGEIKAAYTLPLSLAVDHRVIDGAEAGRFLNKIKSLLNDPMMLLLS</sequence>
<protein>
    <recommendedName>
        <fullName evidence="6">Dihydrolipoamide acetyltransferase component of pyruvate dehydrogenase complex</fullName>
        <ecNumber evidence="6">2.3.1.-</ecNumber>
    </recommendedName>
</protein>
<evidence type="ECO:0000256" key="6">
    <source>
        <dbReference type="RuleBase" id="RU003423"/>
    </source>
</evidence>
<keyword evidence="5 6" id="KW-0012">Acyltransferase</keyword>
<dbReference type="Pfam" id="PF00198">
    <property type="entry name" value="2-oxoacid_dh"/>
    <property type="match status" value="1"/>
</dbReference>
<keyword evidence="11" id="KW-1185">Reference proteome</keyword>
<dbReference type="RefSeq" id="WP_282839564.1">
    <property type="nucleotide sequence ID" value="NZ_JASCXW010000018.1"/>
</dbReference>
<dbReference type="InterPro" id="IPR050743">
    <property type="entry name" value="2-oxoacid_DH_E2_comp"/>
</dbReference>
<feature type="compositionally biased region" description="Basic and acidic residues" evidence="7">
    <location>
        <begin position="86"/>
        <end position="100"/>
    </location>
</feature>
<dbReference type="PANTHER" id="PTHR43178">
    <property type="entry name" value="DIHYDROLIPOAMIDE ACETYLTRANSFERASE COMPONENT OF PYRUVATE DEHYDROGENASE COMPLEX"/>
    <property type="match status" value="1"/>
</dbReference>
<dbReference type="Gene3D" id="2.40.50.100">
    <property type="match status" value="1"/>
</dbReference>
<comment type="cofactor">
    <cofactor evidence="1 6">
        <name>(R)-lipoate</name>
        <dbReference type="ChEBI" id="CHEBI:83088"/>
    </cofactor>
</comment>
<dbReference type="EMBL" id="JASCXW010000018">
    <property type="protein sequence ID" value="MDI6453135.1"/>
    <property type="molecule type" value="Genomic_DNA"/>
</dbReference>
<dbReference type="InterPro" id="IPR036625">
    <property type="entry name" value="E3-bd_dom_sf"/>
</dbReference>
<evidence type="ECO:0000256" key="7">
    <source>
        <dbReference type="SAM" id="MobiDB-lite"/>
    </source>
</evidence>
<dbReference type="SUPFAM" id="SSF51230">
    <property type="entry name" value="Single hybrid motif"/>
    <property type="match status" value="1"/>
</dbReference>
<evidence type="ECO:0000256" key="5">
    <source>
        <dbReference type="ARBA" id="ARBA00023315"/>
    </source>
</evidence>
<evidence type="ECO:0000313" key="10">
    <source>
        <dbReference type="EMBL" id="MDI6453135.1"/>
    </source>
</evidence>
<dbReference type="PROSITE" id="PS50968">
    <property type="entry name" value="BIOTINYL_LIPOYL"/>
    <property type="match status" value="1"/>
</dbReference>
<dbReference type="CDD" id="cd06849">
    <property type="entry name" value="lipoyl_domain"/>
    <property type="match status" value="1"/>
</dbReference>
<dbReference type="PROSITE" id="PS00189">
    <property type="entry name" value="LIPOYL"/>
    <property type="match status" value="1"/>
</dbReference>
<dbReference type="GO" id="GO:0005737">
    <property type="term" value="C:cytoplasm"/>
    <property type="evidence" value="ECO:0007669"/>
    <property type="project" value="TreeGrafter"/>
</dbReference>
<name>A0AAW6U5J6_9MOLU</name>
<evidence type="ECO:0000256" key="1">
    <source>
        <dbReference type="ARBA" id="ARBA00001938"/>
    </source>
</evidence>
<keyword evidence="3 6" id="KW-0808">Transferase</keyword>
<dbReference type="SUPFAM" id="SSF47005">
    <property type="entry name" value="Peripheral subunit-binding domain of 2-oxo acid dehydrogenase complex"/>
    <property type="match status" value="1"/>
</dbReference>
<dbReference type="EC" id="2.3.1.-" evidence="6"/>
<dbReference type="InterPro" id="IPR011053">
    <property type="entry name" value="Single_hybrid_motif"/>
</dbReference>
<reference evidence="10" key="1">
    <citation type="submission" date="2023-05" db="EMBL/GenBank/DDBJ databases">
        <title>Mariniplasma microaerophilum sp. nov., a novel anaerobic mollicute isolated from terrestrial mud volcano, Taman Peninsula, Russia.</title>
        <authorList>
            <person name="Khomyakova M.A."/>
            <person name="Merkel A.Y."/>
            <person name="Slobodkin A.I."/>
        </authorList>
    </citation>
    <scope>NUCLEOTIDE SEQUENCE</scope>
    <source>
        <strain evidence="10">M4Ah</strain>
    </source>
</reference>
<organism evidence="10 11">
    <name type="scientific">Peloplasma aerotolerans</name>
    <dbReference type="NCBI Taxonomy" id="3044389"/>
    <lineage>
        <taxon>Bacteria</taxon>
        <taxon>Bacillati</taxon>
        <taxon>Mycoplasmatota</taxon>
        <taxon>Mollicutes</taxon>
        <taxon>Acholeplasmatales</taxon>
        <taxon>Acholeplasmataceae</taxon>
        <taxon>Peloplasma</taxon>
    </lineage>
</organism>
<dbReference type="FunFam" id="3.30.559.10:FF:000007">
    <property type="entry name" value="Dihydrolipoamide acetyltransferase component of pyruvate dehydrogenase complex"/>
    <property type="match status" value="1"/>
</dbReference>
<feature type="compositionally biased region" description="Acidic residues" evidence="7">
    <location>
        <begin position="128"/>
        <end position="141"/>
    </location>
</feature>
<dbReference type="GO" id="GO:0016407">
    <property type="term" value="F:acetyltransferase activity"/>
    <property type="evidence" value="ECO:0007669"/>
    <property type="project" value="TreeGrafter"/>
</dbReference>
<dbReference type="Gene3D" id="4.10.320.10">
    <property type="entry name" value="E3-binding domain"/>
    <property type="match status" value="1"/>
</dbReference>
<comment type="caution">
    <text evidence="10">The sequence shown here is derived from an EMBL/GenBank/DDBJ whole genome shotgun (WGS) entry which is preliminary data.</text>
</comment>
<evidence type="ECO:0000256" key="4">
    <source>
        <dbReference type="ARBA" id="ARBA00022823"/>
    </source>
</evidence>
<evidence type="ECO:0000256" key="2">
    <source>
        <dbReference type="ARBA" id="ARBA00007317"/>
    </source>
</evidence>
<evidence type="ECO:0000256" key="3">
    <source>
        <dbReference type="ARBA" id="ARBA00022679"/>
    </source>
</evidence>
<evidence type="ECO:0000313" key="11">
    <source>
        <dbReference type="Proteomes" id="UP001431532"/>
    </source>
</evidence>
<dbReference type="InterPro" id="IPR004167">
    <property type="entry name" value="PSBD"/>
</dbReference>
<dbReference type="PROSITE" id="PS51826">
    <property type="entry name" value="PSBD"/>
    <property type="match status" value="1"/>
</dbReference>
<dbReference type="Gene3D" id="3.30.559.10">
    <property type="entry name" value="Chloramphenicol acetyltransferase-like domain"/>
    <property type="match status" value="1"/>
</dbReference>
<evidence type="ECO:0000259" key="9">
    <source>
        <dbReference type="PROSITE" id="PS51826"/>
    </source>
</evidence>
<dbReference type="Proteomes" id="UP001431532">
    <property type="component" value="Unassembled WGS sequence"/>
</dbReference>
<feature type="domain" description="Peripheral subunit-binding (PSBD)" evidence="9">
    <location>
        <begin position="152"/>
        <end position="189"/>
    </location>
</feature>
<feature type="region of interest" description="Disordered" evidence="7">
    <location>
        <begin position="75"/>
        <end position="152"/>
    </location>
</feature>
<dbReference type="AlphaFoldDB" id="A0AAW6U5J6"/>
<accession>A0AAW6U5J6</accession>